<dbReference type="Proteomes" id="UP000243136">
    <property type="component" value="Chromosome"/>
</dbReference>
<dbReference type="Pfam" id="PF13603">
    <property type="entry name" value="tRNA-synt_1_2"/>
    <property type="match status" value="1"/>
</dbReference>
<dbReference type="GO" id="GO:0005829">
    <property type="term" value="C:cytosol"/>
    <property type="evidence" value="ECO:0007669"/>
    <property type="project" value="TreeGrafter"/>
</dbReference>
<feature type="domain" description="Methionyl/Leucyl tRNA synthetase" evidence="13">
    <location>
        <begin position="38"/>
        <end position="143"/>
    </location>
</feature>
<accession>A0A250G5T3</accession>
<comment type="subcellular location">
    <subcellularLocation>
        <location evidence="9">Cytoplasm</location>
    </subcellularLocation>
</comment>
<name>A0A250G5T3_9FLAO</name>
<dbReference type="PRINTS" id="PR00985">
    <property type="entry name" value="TRNASYNTHLEU"/>
</dbReference>
<keyword evidence="3 9" id="KW-0436">Ligase</keyword>
<dbReference type="InterPro" id="IPR015413">
    <property type="entry name" value="Methionyl/Leucyl_tRNA_Synth"/>
</dbReference>
<evidence type="ECO:0000256" key="7">
    <source>
        <dbReference type="ARBA" id="ARBA00023146"/>
    </source>
</evidence>
<dbReference type="Pfam" id="PF00133">
    <property type="entry name" value="tRNA-synt_1"/>
    <property type="match status" value="1"/>
</dbReference>
<dbReference type="FunFam" id="3.40.50.620:FF:000060">
    <property type="entry name" value="Leucine--tRNA ligase"/>
    <property type="match status" value="1"/>
</dbReference>
<dbReference type="RefSeq" id="WP_095917041.1">
    <property type="nucleotide sequence ID" value="NZ_CP022388.1"/>
</dbReference>
<dbReference type="InterPro" id="IPR002302">
    <property type="entry name" value="Leu-tRNA-ligase"/>
</dbReference>
<evidence type="ECO:0000256" key="10">
    <source>
        <dbReference type="RuleBase" id="RU363035"/>
    </source>
</evidence>
<evidence type="ECO:0000259" key="13">
    <source>
        <dbReference type="Pfam" id="PF09334"/>
    </source>
</evidence>
<dbReference type="InterPro" id="IPR014729">
    <property type="entry name" value="Rossmann-like_a/b/a_fold"/>
</dbReference>
<dbReference type="Gene3D" id="3.90.740.10">
    <property type="entry name" value="Valyl/Leucyl/Isoleucyl-tRNA synthetase, editing domain"/>
    <property type="match status" value="1"/>
</dbReference>
<dbReference type="Gene3D" id="3.40.50.620">
    <property type="entry name" value="HUPs"/>
    <property type="match status" value="2"/>
</dbReference>
<protein>
    <recommendedName>
        <fullName evidence="9">Leucine--tRNA ligase</fullName>
        <ecNumber evidence="9">6.1.1.4</ecNumber>
    </recommendedName>
    <alternativeName>
        <fullName evidence="9">Leucyl-tRNA synthetase</fullName>
        <shortName evidence="9">LeuRS</shortName>
    </alternativeName>
</protein>
<organism evidence="15 16">
    <name type="scientific">Capnocytophaga canimorsus</name>
    <dbReference type="NCBI Taxonomy" id="28188"/>
    <lineage>
        <taxon>Bacteria</taxon>
        <taxon>Pseudomonadati</taxon>
        <taxon>Bacteroidota</taxon>
        <taxon>Flavobacteriia</taxon>
        <taxon>Flavobacteriales</taxon>
        <taxon>Flavobacteriaceae</taxon>
        <taxon>Capnocytophaga</taxon>
    </lineage>
</organism>
<evidence type="ECO:0000256" key="4">
    <source>
        <dbReference type="ARBA" id="ARBA00022741"/>
    </source>
</evidence>
<dbReference type="GO" id="GO:0002161">
    <property type="term" value="F:aminoacyl-tRNA deacylase activity"/>
    <property type="evidence" value="ECO:0007669"/>
    <property type="project" value="InterPro"/>
</dbReference>
<evidence type="ECO:0000256" key="6">
    <source>
        <dbReference type="ARBA" id="ARBA00022917"/>
    </source>
</evidence>
<comment type="caution">
    <text evidence="9">Lacks conserved residue(s) required for the propagation of feature annotation.</text>
</comment>
<keyword evidence="4 9" id="KW-0547">Nucleotide-binding</keyword>
<dbReference type="EMBL" id="CP022388">
    <property type="protein sequence ID" value="ATA91567.1"/>
    <property type="molecule type" value="Genomic_DNA"/>
</dbReference>
<sequence>MNYNHKDIEAKWQKYWSENQTFKTENHSEKPKFYVLDMFPYPSGAGLHVGHPLGYIASDIFARYKRHKGFNVLHPQGYDSFGLPAEQYAIQTGRHPEKTTRENIARYREQLDKIGFSFDWSREVRTSNADYYKWTQWIFIQLFHSWYNNTTNKAEDIQTLVQHFEKFGTENLNAAQTEELHFTAEQWKSYSEEEKQNILLNYRLAFRAETTVNWCPALGTVLANDEVINGVSERGGYPVFQKKMTQWSMRITAYSERLLQGLETVDWSESVKESQRNWIGKSKGAIVKFKVLSSKSQDVEPETSNIEHITVFTTRPDTIFGVTYLTLAPEHELVLQITTEAQKQAVLDYIEATSKRSERDRMADTKTISGVFTGAYAEHPVTKRPVPIWIGDYVLAGYGTGAVMAVPAGDERDYAFAKHFAGAEGMPEIINIFDKDISENAFTEKGGFKLQNSDFLNGMDYEEATEKILEELEKSGVGKAKINYRQRDAIFSRQRYWGEPVPVYYKNGMPYTLPLSALPLELPEVEKYLPTEDGDPPLGNAKEYAWNEAEEKIVSTDFIDNQSVFPLELSTMPGWAGSSWYWLRYMDAHNEKEFASQESLNYWQNVDLYIGGSEHATGHLLYSRFWNKFLKDRGFIQAEEPFQKMINQGMILGTSAFVYRLEGTNTFISKGQIGDKKVQAIHADVSLVNASSELDIEGFKQWRPDFADAEFILDENGKYIVGHEVEKMSKSKYNVVNPDDICEQYGADTLRLYEMFLGPLEQAKPWNTAGITGVSGFLKKFYNLYFDGDTVSISDEEPTKEEYKILHTLIKKVEYDIENFSFNTSVSAFMIAVNELQKIKCNKRAILEPMAVLISPYAPHIAEELWEVLGYNESISRVPFPTFEEKYLVESTKEYPVSFNGKVRFKIELPLDMPNEEVEKIILADERTQAQLGGNPPKKIIVVKGKIVNVVV</sequence>
<dbReference type="SUPFAM" id="SSF50677">
    <property type="entry name" value="ValRS/IleRS/LeuRS editing domain"/>
    <property type="match status" value="1"/>
</dbReference>
<dbReference type="AlphaFoldDB" id="A0A250G5T3"/>
<dbReference type="InterPro" id="IPR009008">
    <property type="entry name" value="Val/Leu/Ile-tRNA-synth_edit"/>
</dbReference>
<dbReference type="FunFam" id="1.10.730.10:FF:000011">
    <property type="entry name" value="Leucine--tRNA ligase chloroplastic/mitochondrial"/>
    <property type="match status" value="1"/>
</dbReference>
<keyword evidence="5 9" id="KW-0067">ATP-binding</keyword>
<evidence type="ECO:0000259" key="14">
    <source>
        <dbReference type="Pfam" id="PF13603"/>
    </source>
</evidence>
<evidence type="ECO:0000256" key="1">
    <source>
        <dbReference type="ARBA" id="ARBA00005594"/>
    </source>
</evidence>
<evidence type="ECO:0000259" key="11">
    <source>
        <dbReference type="Pfam" id="PF00133"/>
    </source>
</evidence>
<feature type="domain" description="Aminoacyl-tRNA synthetase class Ia" evidence="11">
    <location>
        <begin position="721"/>
        <end position="753"/>
    </location>
</feature>
<dbReference type="InterPro" id="IPR002300">
    <property type="entry name" value="aa-tRNA-synth_Ia"/>
</dbReference>
<reference evidence="16" key="1">
    <citation type="submission" date="2017-06" db="EMBL/GenBank/DDBJ databases">
        <title>Capnocytophaga spp. assemblies.</title>
        <authorList>
            <person name="Gulvik C.A."/>
        </authorList>
    </citation>
    <scope>NUCLEOTIDE SEQUENCE [LARGE SCALE GENOMIC DNA]</scope>
    <source>
        <strain evidence="16">H5594</strain>
    </source>
</reference>
<dbReference type="GO" id="GO:0004823">
    <property type="term" value="F:leucine-tRNA ligase activity"/>
    <property type="evidence" value="ECO:0007669"/>
    <property type="project" value="UniProtKB-UniRule"/>
</dbReference>
<feature type="domain" description="Methionyl/Valyl/Leucyl/Isoleucyl-tRNA synthetase anticodon-binding" evidence="12">
    <location>
        <begin position="805"/>
        <end position="917"/>
    </location>
</feature>
<keyword evidence="7 9" id="KW-0030">Aminoacyl-tRNA synthetase</keyword>
<gene>
    <name evidence="9" type="primary">leuS</name>
    <name evidence="15" type="ORF">CGC56_04915</name>
</gene>
<evidence type="ECO:0000259" key="12">
    <source>
        <dbReference type="Pfam" id="PF08264"/>
    </source>
</evidence>
<dbReference type="PANTHER" id="PTHR43740">
    <property type="entry name" value="LEUCYL-TRNA SYNTHETASE"/>
    <property type="match status" value="1"/>
</dbReference>
<dbReference type="InterPro" id="IPR009080">
    <property type="entry name" value="tRNAsynth_Ia_anticodon-bd"/>
</dbReference>
<dbReference type="Pfam" id="PF08264">
    <property type="entry name" value="Anticodon_1"/>
    <property type="match status" value="1"/>
</dbReference>
<keyword evidence="2 9" id="KW-0963">Cytoplasm</keyword>
<dbReference type="GO" id="GO:0006429">
    <property type="term" value="P:leucyl-tRNA aminoacylation"/>
    <property type="evidence" value="ECO:0007669"/>
    <property type="project" value="UniProtKB-UniRule"/>
</dbReference>
<dbReference type="PROSITE" id="PS00178">
    <property type="entry name" value="AA_TRNA_LIGASE_I"/>
    <property type="match status" value="1"/>
</dbReference>
<evidence type="ECO:0000256" key="2">
    <source>
        <dbReference type="ARBA" id="ARBA00022490"/>
    </source>
</evidence>
<dbReference type="FunFam" id="3.40.50.620:FF:000056">
    <property type="entry name" value="Leucine--tRNA ligase"/>
    <property type="match status" value="1"/>
</dbReference>
<evidence type="ECO:0000256" key="8">
    <source>
        <dbReference type="ARBA" id="ARBA00047469"/>
    </source>
</evidence>
<dbReference type="InterPro" id="IPR025709">
    <property type="entry name" value="Leu_tRNA-synth_edit"/>
</dbReference>
<dbReference type="InterPro" id="IPR013155">
    <property type="entry name" value="M/V/L/I-tRNA-synth_anticd-bd"/>
</dbReference>
<evidence type="ECO:0000313" key="15">
    <source>
        <dbReference type="EMBL" id="ATA91567.1"/>
    </source>
</evidence>
<dbReference type="CDD" id="cd07958">
    <property type="entry name" value="Anticodon_Ia_Leu_BEm"/>
    <property type="match status" value="1"/>
</dbReference>
<dbReference type="InterPro" id="IPR001412">
    <property type="entry name" value="aa-tRNA-synth_I_CS"/>
</dbReference>
<proteinExistence type="inferred from homology"/>
<comment type="catalytic activity">
    <reaction evidence="8 9">
        <text>tRNA(Leu) + L-leucine + ATP = L-leucyl-tRNA(Leu) + AMP + diphosphate</text>
        <dbReference type="Rhea" id="RHEA:11688"/>
        <dbReference type="Rhea" id="RHEA-COMP:9613"/>
        <dbReference type="Rhea" id="RHEA-COMP:9622"/>
        <dbReference type="ChEBI" id="CHEBI:30616"/>
        <dbReference type="ChEBI" id="CHEBI:33019"/>
        <dbReference type="ChEBI" id="CHEBI:57427"/>
        <dbReference type="ChEBI" id="CHEBI:78442"/>
        <dbReference type="ChEBI" id="CHEBI:78494"/>
        <dbReference type="ChEBI" id="CHEBI:456215"/>
        <dbReference type="EC" id="6.1.1.4"/>
    </reaction>
</comment>
<feature type="binding site" evidence="9">
    <location>
        <position position="730"/>
    </location>
    <ligand>
        <name>ATP</name>
        <dbReference type="ChEBI" id="CHEBI:30616"/>
    </ligand>
</feature>
<feature type="short sequence motif" description="'KMSKS' region" evidence="9">
    <location>
        <begin position="727"/>
        <end position="731"/>
    </location>
</feature>
<keyword evidence="6 9" id="KW-0648">Protein biosynthesis</keyword>
<dbReference type="Gene3D" id="1.10.730.10">
    <property type="entry name" value="Isoleucyl-tRNA Synthetase, Domain 1"/>
    <property type="match status" value="2"/>
</dbReference>
<comment type="similarity">
    <text evidence="1 9 10">Belongs to the class-I aminoacyl-tRNA synthetase family.</text>
</comment>
<dbReference type="NCBIfam" id="TIGR00396">
    <property type="entry name" value="leuS_bact"/>
    <property type="match status" value="1"/>
</dbReference>
<dbReference type="PANTHER" id="PTHR43740:SF2">
    <property type="entry name" value="LEUCINE--TRNA LIGASE, MITOCHONDRIAL"/>
    <property type="match status" value="1"/>
</dbReference>
<dbReference type="GO" id="GO:0005524">
    <property type="term" value="F:ATP binding"/>
    <property type="evidence" value="ECO:0007669"/>
    <property type="project" value="UniProtKB-UniRule"/>
</dbReference>
<evidence type="ECO:0000256" key="5">
    <source>
        <dbReference type="ARBA" id="ARBA00022840"/>
    </source>
</evidence>
<dbReference type="SUPFAM" id="SSF52374">
    <property type="entry name" value="Nucleotidylyl transferase"/>
    <property type="match status" value="1"/>
</dbReference>
<evidence type="ECO:0000256" key="3">
    <source>
        <dbReference type="ARBA" id="ARBA00022598"/>
    </source>
</evidence>
<feature type="domain" description="Leucyl-tRNA synthetase editing" evidence="14">
    <location>
        <begin position="276"/>
        <end position="473"/>
    </location>
</feature>
<dbReference type="Pfam" id="PF09334">
    <property type="entry name" value="tRNA-synt_1g"/>
    <property type="match status" value="1"/>
</dbReference>
<evidence type="ECO:0000256" key="9">
    <source>
        <dbReference type="HAMAP-Rule" id="MF_00049"/>
    </source>
</evidence>
<dbReference type="SUPFAM" id="SSF47323">
    <property type="entry name" value="Anticodon-binding domain of a subclass of class I aminoacyl-tRNA synthetases"/>
    <property type="match status" value="1"/>
</dbReference>
<dbReference type="EC" id="6.1.1.4" evidence="9"/>
<dbReference type="HAMAP" id="MF_00049_B">
    <property type="entry name" value="Leu_tRNA_synth_B"/>
    <property type="match status" value="1"/>
</dbReference>
<evidence type="ECO:0000313" key="16">
    <source>
        <dbReference type="Proteomes" id="UP000243136"/>
    </source>
</evidence>